<dbReference type="AlphaFoldDB" id="G9MYH2"/>
<dbReference type="EMBL" id="ABDF02000079">
    <property type="protein sequence ID" value="EHK20592.1"/>
    <property type="molecule type" value="Genomic_DNA"/>
</dbReference>
<organism evidence="11 12">
    <name type="scientific">Hypocrea virens (strain Gv29-8 / FGSC 10586)</name>
    <name type="common">Gliocladium virens</name>
    <name type="synonym">Trichoderma virens</name>
    <dbReference type="NCBI Taxonomy" id="413071"/>
    <lineage>
        <taxon>Eukaryota</taxon>
        <taxon>Fungi</taxon>
        <taxon>Dikarya</taxon>
        <taxon>Ascomycota</taxon>
        <taxon>Pezizomycotina</taxon>
        <taxon>Sordariomycetes</taxon>
        <taxon>Hypocreomycetidae</taxon>
        <taxon>Hypocreales</taxon>
        <taxon>Hypocreaceae</taxon>
        <taxon>Trichoderma</taxon>
    </lineage>
</organism>
<name>G9MYH2_HYPVG</name>
<proteinExistence type="inferred from homology"/>
<evidence type="ECO:0000256" key="6">
    <source>
        <dbReference type="ARBA" id="ARBA00022729"/>
    </source>
</evidence>
<keyword evidence="5" id="KW-0325">Glycoprotein</keyword>
<feature type="signal peptide" evidence="9">
    <location>
        <begin position="1"/>
        <end position="17"/>
    </location>
</feature>
<gene>
    <name evidence="11" type="ORF">TRIVIDRAFT_48810</name>
</gene>
<comment type="similarity">
    <text evidence="3">Belongs to the RBT5 family.</text>
</comment>
<evidence type="ECO:0000256" key="8">
    <source>
        <dbReference type="ARBA" id="ARBA00023288"/>
    </source>
</evidence>
<comment type="subcellular location">
    <subcellularLocation>
        <location evidence="1">Membrane</location>
        <topology evidence="1">Lipid-anchor</topology>
        <topology evidence="1">GPI-anchor</topology>
    </subcellularLocation>
    <subcellularLocation>
        <location evidence="2">Secreted</location>
    </subcellularLocation>
</comment>
<dbReference type="OrthoDB" id="2507140at2759"/>
<evidence type="ECO:0000256" key="2">
    <source>
        <dbReference type="ARBA" id="ARBA00004613"/>
    </source>
</evidence>
<dbReference type="GeneID" id="25794808"/>
<dbReference type="eggNOG" id="ENOG502SEV8">
    <property type="taxonomic scope" value="Eukaryota"/>
</dbReference>
<evidence type="ECO:0000259" key="10">
    <source>
        <dbReference type="Pfam" id="PF05730"/>
    </source>
</evidence>
<evidence type="ECO:0000256" key="9">
    <source>
        <dbReference type="SAM" id="SignalP"/>
    </source>
</evidence>
<feature type="chain" id="PRO_5003524018" description="CFEM domain-containing protein" evidence="9">
    <location>
        <begin position="18"/>
        <end position="90"/>
    </location>
</feature>
<evidence type="ECO:0000256" key="7">
    <source>
        <dbReference type="ARBA" id="ARBA00023157"/>
    </source>
</evidence>
<evidence type="ECO:0000256" key="5">
    <source>
        <dbReference type="ARBA" id="ARBA00022622"/>
    </source>
</evidence>
<dbReference type="GO" id="GO:0098552">
    <property type="term" value="C:side of membrane"/>
    <property type="evidence" value="ECO:0007669"/>
    <property type="project" value="UniProtKB-KW"/>
</dbReference>
<evidence type="ECO:0000256" key="4">
    <source>
        <dbReference type="ARBA" id="ARBA00022525"/>
    </source>
</evidence>
<dbReference type="GO" id="GO:0005576">
    <property type="term" value="C:extracellular region"/>
    <property type="evidence" value="ECO:0007669"/>
    <property type="project" value="UniProtKB-SubCell"/>
</dbReference>
<evidence type="ECO:0000313" key="12">
    <source>
        <dbReference type="Proteomes" id="UP000007115"/>
    </source>
</evidence>
<dbReference type="InParanoid" id="G9MYH2"/>
<dbReference type="RefSeq" id="XP_013954786.1">
    <property type="nucleotide sequence ID" value="XM_014099311.1"/>
</dbReference>
<keyword evidence="5" id="KW-0336">GPI-anchor</keyword>
<dbReference type="VEuPathDB" id="FungiDB:TRIVIDRAFT_48810"/>
<keyword evidence="12" id="KW-1185">Reference proteome</keyword>
<dbReference type="Pfam" id="PF05730">
    <property type="entry name" value="CFEM"/>
    <property type="match status" value="1"/>
</dbReference>
<evidence type="ECO:0000313" key="11">
    <source>
        <dbReference type="EMBL" id="EHK20592.1"/>
    </source>
</evidence>
<keyword evidence="4" id="KW-0964">Secreted</keyword>
<keyword evidence="5" id="KW-0472">Membrane</keyword>
<comment type="caution">
    <text evidence="11">The sequence shown here is derived from an EMBL/GenBank/DDBJ whole genome shotgun (WGS) entry which is preliminary data.</text>
</comment>
<sequence length="90" mass="9601">MKAIAVLALCSLAGVSAQDSNCEAEYIVTRCLKTETDKATACSSTDYDCLCAAYEAIATCYNNCPNDDRAPAARNQVTAYCRNVTESGSR</sequence>
<dbReference type="STRING" id="413071.G9MYH2"/>
<reference evidence="11 12" key="1">
    <citation type="journal article" date="2011" name="Genome Biol.">
        <title>Comparative genome sequence analysis underscores mycoparasitism as the ancestral life style of Trichoderma.</title>
        <authorList>
            <person name="Kubicek C.P."/>
            <person name="Herrera-Estrella A."/>
            <person name="Seidl-Seiboth V."/>
            <person name="Martinez D.A."/>
            <person name="Druzhinina I.S."/>
            <person name="Thon M."/>
            <person name="Zeilinger S."/>
            <person name="Casas-Flores S."/>
            <person name="Horwitz B.A."/>
            <person name="Mukherjee P.K."/>
            <person name="Mukherjee M."/>
            <person name="Kredics L."/>
            <person name="Alcaraz L.D."/>
            <person name="Aerts A."/>
            <person name="Antal Z."/>
            <person name="Atanasova L."/>
            <person name="Cervantes-Badillo M.G."/>
            <person name="Challacombe J."/>
            <person name="Chertkov O."/>
            <person name="McCluskey K."/>
            <person name="Coulpier F."/>
            <person name="Deshpande N."/>
            <person name="von Doehren H."/>
            <person name="Ebbole D.J."/>
            <person name="Esquivel-Naranjo E.U."/>
            <person name="Fekete E."/>
            <person name="Flipphi M."/>
            <person name="Glaser F."/>
            <person name="Gomez-Rodriguez E.Y."/>
            <person name="Gruber S."/>
            <person name="Han C."/>
            <person name="Henrissat B."/>
            <person name="Hermosa R."/>
            <person name="Hernandez-Onate M."/>
            <person name="Karaffa L."/>
            <person name="Kosti I."/>
            <person name="Le Crom S."/>
            <person name="Lindquist E."/>
            <person name="Lucas S."/>
            <person name="Luebeck M."/>
            <person name="Luebeck P.S."/>
            <person name="Margeot A."/>
            <person name="Metz B."/>
            <person name="Misra M."/>
            <person name="Nevalainen H."/>
            <person name="Omann M."/>
            <person name="Packer N."/>
            <person name="Perrone G."/>
            <person name="Uresti-Rivera E.E."/>
            <person name="Salamov A."/>
            <person name="Schmoll M."/>
            <person name="Seiboth B."/>
            <person name="Shapiro H."/>
            <person name="Sukno S."/>
            <person name="Tamayo-Ramos J.A."/>
            <person name="Tisch D."/>
            <person name="Wiest A."/>
            <person name="Wilkinson H.H."/>
            <person name="Zhang M."/>
            <person name="Coutinho P.M."/>
            <person name="Kenerley C.M."/>
            <person name="Monte E."/>
            <person name="Baker S.E."/>
            <person name="Grigoriev I.V."/>
        </authorList>
    </citation>
    <scope>NUCLEOTIDE SEQUENCE [LARGE SCALE GENOMIC DNA]</scope>
    <source>
        <strain evidence="12">Gv29-8 / FGSC 10586</strain>
    </source>
</reference>
<protein>
    <recommendedName>
        <fullName evidence="10">CFEM domain-containing protein</fullName>
    </recommendedName>
</protein>
<keyword evidence="6 9" id="KW-0732">Signal</keyword>
<evidence type="ECO:0000256" key="3">
    <source>
        <dbReference type="ARBA" id="ARBA00010031"/>
    </source>
</evidence>
<dbReference type="HOGENOM" id="CLU_2573952_0_0_1"/>
<dbReference type="InterPro" id="IPR008427">
    <property type="entry name" value="Extracellular_membr_CFEM_dom"/>
</dbReference>
<keyword evidence="8" id="KW-0449">Lipoprotein</keyword>
<keyword evidence="7" id="KW-1015">Disulfide bond</keyword>
<evidence type="ECO:0000256" key="1">
    <source>
        <dbReference type="ARBA" id="ARBA00004589"/>
    </source>
</evidence>
<dbReference type="Proteomes" id="UP000007115">
    <property type="component" value="Unassembled WGS sequence"/>
</dbReference>
<feature type="domain" description="CFEM" evidence="10">
    <location>
        <begin position="29"/>
        <end position="81"/>
    </location>
</feature>
<accession>G9MYH2</accession>